<organism evidence="1 2">
    <name type="scientific">Ensete ventricosum</name>
    <name type="common">Abyssinian banana</name>
    <name type="synonym">Musa ensete</name>
    <dbReference type="NCBI Taxonomy" id="4639"/>
    <lineage>
        <taxon>Eukaryota</taxon>
        <taxon>Viridiplantae</taxon>
        <taxon>Streptophyta</taxon>
        <taxon>Embryophyta</taxon>
        <taxon>Tracheophyta</taxon>
        <taxon>Spermatophyta</taxon>
        <taxon>Magnoliopsida</taxon>
        <taxon>Liliopsida</taxon>
        <taxon>Zingiberales</taxon>
        <taxon>Musaceae</taxon>
        <taxon>Ensete</taxon>
    </lineage>
</organism>
<reference evidence="1 2" key="1">
    <citation type="submission" date="2022-12" db="EMBL/GenBank/DDBJ databases">
        <title>Chromosome-scale assembly of the Ensete ventricosum genome.</title>
        <authorList>
            <person name="Dussert Y."/>
            <person name="Stocks J."/>
            <person name="Wendawek A."/>
            <person name="Woldeyes F."/>
            <person name="Nichols R.A."/>
            <person name="Borrell J.S."/>
        </authorList>
    </citation>
    <scope>NUCLEOTIDE SEQUENCE [LARGE SCALE GENOMIC DNA]</scope>
    <source>
        <strain evidence="2">cv. Maze</strain>
        <tissue evidence="1">Seeds</tissue>
    </source>
</reference>
<dbReference type="Proteomes" id="UP001222027">
    <property type="component" value="Unassembled WGS sequence"/>
</dbReference>
<evidence type="ECO:0000313" key="1">
    <source>
        <dbReference type="EMBL" id="KAJ8478861.1"/>
    </source>
</evidence>
<evidence type="ECO:0000313" key="2">
    <source>
        <dbReference type="Proteomes" id="UP001222027"/>
    </source>
</evidence>
<proteinExistence type="predicted"/>
<comment type="caution">
    <text evidence="1">The sequence shown here is derived from an EMBL/GenBank/DDBJ whole genome shotgun (WGS) entry which is preliminary data.</text>
</comment>
<name>A0AAV8PEA4_ENSVE</name>
<sequence length="84" mass="9740">MLDPERSRMPHNGRRGATLVARPRRFRFKGPGASLSARCFSALSPEMKSTIDKVVQSQKVALFMKGTKIFPPMWLLQHPRRRRY</sequence>
<accession>A0AAV8PEA4</accession>
<gene>
    <name evidence="1" type="ORF">OPV22_022588</name>
</gene>
<dbReference type="EMBL" id="JAQQAF010000006">
    <property type="protein sequence ID" value="KAJ8478861.1"/>
    <property type="molecule type" value="Genomic_DNA"/>
</dbReference>
<protein>
    <submittedName>
        <fullName evidence="1">Uncharacterized protein</fullName>
    </submittedName>
</protein>
<keyword evidence="2" id="KW-1185">Reference proteome</keyword>
<dbReference type="AlphaFoldDB" id="A0AAV8PEA4"/>